<dbReference type="AlphaFoldDB" id="A0AA38J8F0"/>
<dbReference type="EMBL" id="JANVFO010000087">
    <property type="protein sequence ID" value="KAJ3714942.1"/>
    <property type="molecule type" value="Genomic_DNA"/>
</dbReference>
<dbReference type="Pfam" id="PF01728">
    <property type="entry name" value="FtsJ"/>
    <property type="match status" value="1"/>
</dbReference>
<proteinExistence type="predicted"/>
<dbReference type="GO" id="GO:0008168">
    <property type="term" value="F:methyltransferase activity"/>
    <property type="evidence" value="ECO:0007669"/>
    <property type="project" value="InterPro"/>
</dbReference>
<dbReference type="InterPro" id="IPR002877">
    <property type="entry name" value="RNA_MeTrfase_FtsJ_dom"/>
</dbReference>
<name>A0AA38J8F0_9AGAR</name>
<dbReference type="InterPro" id="IPR029063">
    <property type="entry name" value="SAM-dependent_MTases_sf"/>
</dbReference>
<feature type="domain" description="Ribosomal RNA methyltransferase FtsJ" evidence="1">
    <location>
        <begin position="79"/>
        <end position="273"/>
    </location>
</feature>
<dbReference type="Proteomes" id="UP001176059">
    <property type="component" value="Unassembled WGS sequence"/>
</dbReference>
<evidence type="ECO:0000259" key="1">
    <source>
        <dbReference type="Pfam" id="PF01728"/>
    </source>
</evidence>
<keyword evidence="3" id="KW-1185">Reference proteome</keyword>
<protein>
    <recommendedName>
        <fullName evidence="1">Ribosomal RNA methyltransferase FtsJ domain-containing protein</fullName>
    </recommendedName>
</protein>
<sequence length="363" mass="41657">MVERISPDIDDKPKHRSFADALIGQPGGIHLKELLQIREVGWNADELDIHYANQRRVADSPNFQTENAWFQKMKTIFRELDTHAGIVPSSGRFTFLDLGFCPGGFTSYILSCNAAARGTGISLPFNQSGHAYLLEESLRWRFEPHFGDLGFYNLLNEDFTLYLRNVSLRKLPHTILNSHYDLVILDGHFLRTYVDPSHEAPIGRWEANRLMISQIIISLQSIASGGTAVMKLSRPEHYYTAAILYMLDEISTSLKLVKPLTMHRTRGTFYAVAKGIGASNHLQKKKEEYLFQFRLLWYEISFGGTAGQGRFIDGHGKDLDFIASYDQLRSGYMERLAYLSKDVWRIQMEALHEQFRRRGIISW</sequence>
<evidence type="ECO:0000313" key="3">
    <source>
        <dbReference type="Proteomes" id="UP001176059"/>
    </source>
</evidence>
<reference evidence="2" key="2">
    <citation type="journal article" date="2023" name="Proc. Natl. Acad. Sci. U.S.A.">
        <title>A global phylogenomic analysis of the shiitake genus Lentinula.</title>
        <authorList>
            <person name="Sierra-Patev S."/>
            <person name="Min B."/>
            <person name="Naranjo-Ortiz M."/>
            <person name="Looney B."/>
            <person name="Konkel Z."/>
            <person name="Slot J.C."/>
            <person name="Sakamoto Y."/>
            <person name="Steenwyk J.L."/>
            <person name="Rokas A."/>
            <person name="Carro J."/>
            <person name="Camarero S."/>
            <person name="Ferreira P."/>
            <person name="Molpeceres G."/>
            <person name="Ruiz-Duenas F.J."/>
            <person name="Serrano A."/>
            <person name="Henrissat B."/>
            <person name="Drula E."/>
            <person name="Hughes K.W."/>
            <person name="Mata J.L."/>
            <person name="Ishikawa N.K."/>
            <person name="Vargas-Isla R."/>
            <person name="Ushijima S."/>
            <person name="Smith C.A."/>
            <person name="Donoghue J."/>
            <person name="Ahrendt S."/>
            <person name="Andreopoulos W."/>
            <person name="He G."/>
            <person name="LaButti K."/>
            <person name="Lipzen A."/>
            <person name="Ng V."/>
            <person name="Riley R."/>
            <person name="Sandor L."/>
            <person name="Barry K."/>
            <person name="Martinez A.T."/>
            <person name="Xiao Y."/>
            <person name="Gibbons J.G."/>
            <person name="Terashima K."/>
            <person name="Grigoriev I.V."/>
            <person name="Hibbett D."/>
        </authorList>
    </citation>
    <scope>NUCLEOTIDE SEQUENCE</scope>
    <source>
        <strain evidence="2">ET3784</strain>
    </source>
</reference>
<dbReference type="SUPFAM" id="SSF53335">
    <property type="entry name" value="S-adenosyl-L-methionine-dependent methyltransferases"/>
    <property type="match status" value="1"/>
</dbReference>
<reference evidence="2" key="1">
    <citation type="submission" date="2022-08" db="EMBL/GenBank/DDBJ databases">
        <authorList>
            <consortium name="DOE Joint Genome Institute"/>
            <person name="Min B."/>
            <person name="Sierra-Patev S."/>
            <person name="Naranjo-Ortiz M."/>
            <person name="Looney B."/>
            <person name="Konkel Z."/>
            <person name="Slot J.C."/>
            <person name="Sakamoto Y."/>
            <person name="Steenwyk J.L."/>
            <person name="Rokas A."/>
            <person name="Carro J."/>
            <person name="Camarero S."/>
            <person name="Ferreira P."/>
            <person name="Molpeceres G."/>
            <person name="Ruiz-duenas F.J."/>
            <person name="Serrano A."/>
            <person name="Henrissat B."/>
            <person name="Drula E."/>
            <person name="Hughes K.W."/>
            <person name="Mata J.L."/>
            <person name="Ishikawa N.K."/>
            <person name="Vargas-Isla R."/>
            <person name="Ushijima S."/>
            <person name="Smith C.A."/>
            <person name="Ahrendt S."/>
            <person name="Andreopoulos W."/>
            <person name="He G."/>
            <person name="LaButti K."/>
            <person name="Lipzen A."/>
            <person name="Ng V."/>
            <person name="Riley R."/>
            <person name="Sandor L."/>
            <person name="Barry K."/>
            <person name="Martinez A.T."/>
            <person name="Xiao Y."/>
            <person name="Gibbons J.G."/>
            <person name="Terashima K."/>
            <person name="Hibbett D.S."/>
            <person name="Grigoriev I.V."/>
        </authorList>
    </citation>
    <scope>NUCLEOTIDE SEQUENCE</scope>
    <source>
        <strain evidence="2">ET3784</strain>
    </source>
</reference>
<evidence type="ECO:0000313" key="2">
    <source>
        <dbReference type="EMBL" id="KAJ3714942.1"/>
    </source>
</evidence>
<dbReference type="GO" id="GO:0032259">
    <property type="term" value="P:methylation"/>
    <property type="evidence" value="ECO:0007669"/>
    <property type="project" value="InterPro"/>
</dbReference>
<dbReference type="Gene3D" id="3.40.50.12760">
    <property type="match status" value="1"/>
</dbReference>
<organism evidence="2 3">
    <name type="scientific">Lentinula guzmanii</name>
    <dbReference type="NCBI Taxonomy" id="2804957"/>
    <lineage>
        <taxon>Eukaryota</taxon>
        <taxon>Fungi</taxon>
        <taxon>Dikarya</taxon>
        <taxon>Basidiomycota</taxon>
        <taxon>Agaricomycotina</taxon>
        <taxon>Agaricomycetes</taxon>
        <taxon>Agaricomycetidae</taxon>
        <taxon>Agaricales</taxon>
        <taxon>Marasmiineae</taxon>
        <taxon>Omphalotaceae</taxon>
        <taxon>Lentinula</taxon>
    </lineage>
</organism>
<accession>A0AA38J8F0</accession>
<gene>
    <name evidence="2" type="ORF">DFJ43DRAFT_1103017</name>
</gene>
<comment type="caution">
    <text evidence="2">The sequence shown here is derived from an EMBL/GenBank/DDBJ whole genome shotgun (WGS) entry which is preliminary data.</text>
</comment>